<evidence type="ECO:0000256" key="3">
    <source>
        <dbReference type="ARBA" id="ARBA00022598"/>
    </source>
</evidence>
<reference evidence="11 12" key="1">
    <citation type="journal article" date="2021" name="Elife">
        <title>Chloroplast acquisition without the gene transfer in kleptoplastic sea slugs, Plakobranchus ocellatus.</title>
        <authorList>
            <person name="Maeda T."/>
            <person name="Takahashi S."/>
            <person name="Yoshida T."/>
            <person name="Shimamura S."/>
            <person name="Takaki Y."/>
            <person name="Nagai Y."/>
            <person name="Toyoda A."/>
            <person name="Suzuki Y."/>
            <person name="Arimoto A."/>
            <person name="Ishii H."/>
            <person name="Satoh N."/>
            <person name="Nishiyama T."/>
            <person name="Hasebe M."/>
            <person name="Maruyama T."/>
            <person name="Minagawa J."/>
            <person name="Obokata J."/>
            <person name="Shigenobu S."/>
        </authorList>
    </citation>
    <scope>NUCLEOTIDE SEQUENCE [LARGE SCALE GENOMIC DNA]</scope>
</reference>
<dbReference type="Proteomes" id="UP000762676">
    <property type="component" value="Unassembled WGS sequence"/>
</dbReference>
<evidence type="ECO:0000313" key="12">
    <source>
        <dbReference type="Proteomes" id="UP000762676"/>
    </source>
</evidence>
<feature type="binding site" evidence="9">
    <location>
        <position position="295"/>
    </location>
    <ligand>
        <name>L-histidine</name>
        <dbReference type="ChEBI" id="CHEBI:57595"/>
    </ligand>
</feature>
<dbReference type="SUPFAM" id="SSF52954">
    <property type="entry name" value="Class II aaRS ABD-related"/>
    <property type="match status" value="1"/>
</dbReference>
<dbReference type="CDD" id="cd00773">
    <property type="entry name" value="HisRS-like_core"/>
    <property type="match status" value="1"/>
</dbReference>
<dbReference type="EC" id="6.1.1.21" evidence="2"/>
<dbReference type="InterPro" id="IPR004516">
    <property type="entry name" value="HisRS/HisZ"/>
</dbReference>
<dbReference type="InterPro" id="IPR036621">
    <property type="entry name" value="Anticodon-bd_dom_sf"/>
</dbReference>
<keyword evidence="7" id="KW-0030">Aminoacyl-tRNA synthetase</keyword>
<dbReference type="EMBL" id="BMAT01004790">
    <property type="protein sequence ID" value="GFR80755.1"/>
    <property type="molecule type" value="Genomic_DNA"/>
</dbReference>
<dbReference type="InterPro" id="IPR033656">
    <property type="entry name" value="HisRS_anticodon"/>
</dbReference>
<dbReference type="InterPro" id="IPR045864">
    <property type="entry name" value="aa-tRNA-synth_II/BPL/LPL"/>
</dbReference>
<dbReference type="Gene3D" id="3.30.930.10">
    <property type="entry name" value="Bira Bifunctional Protein, Domain 2"/>
    <property type="match status" value="1"/>
</dbReference>
<feature type="binding site" evidence="9">
    <location>
        <begin position="102"/>
        <end position="104"/>
    </location>
    <ligand>
        <name>L-histidine</name>
        <dbReference type="ChEBI" id="CHEBI:57595"/>
    </ligand>
</feature>
<dbReference type="PANTHER" id="PTHR11476:SF7">
    <property type="entry name" value="HISTIDINE--TRNA LIGASE"/>
    <property type="match status" value="1"/>
</dbReference>
<evidence type="ECO:0000259" key="10">
    <source>
        <dbReference type="PROSITE" id="PS50862"/>
    </source>
</evidence>
<dbReference type="GO" id="GO:0006427">
    <property type="term" value="P:histidyl-tRNA aminoacylation"/>
    <property type="evidence" value="ECO:0007669"/>
    <property type="project" value="InterPro"/>
</dbReference>
<keyword evidence="5" id="KW-0067">ATP-binding</keyword>
<proteinExistence type="inferred from homology"/>
<keyword evidence="4" id="KW-0547">Nucleotide-binding</keyword>
<accession>A0AAV4G6X9</accession>
<dbReference type="InterPro" id="IPR004154">
    <property type="entry name" value="Anticodon-bd"/>
</dbReference>
<dbReference type="HAMAP" id="MF_00127">
    <property type="entry name" value="His_tRNA_synth"/>
    <property type="match status" value="1"/>
</dbReference>
<dbReference type="Pfam" id="PF03129">
    <property type="entry name" value="HGTP_anticodon"/>
    <property type="match status" value="1"/>
</dbReference>
<dbReference type="Gene3D" id="3.40.50.800">
    <property type="entry name" value="Anticodon-binding domain"/>
    <property type="match status" value="1"/>
</dbReference>
<dbReference type="GO" id="GO:0005737">
    <property type="term" value="C:cytoplasm"/>
    <property type="evidence" value="ECO:0007669"/>
    <property type="project" value="InterPro"/>
</dbReference>
<evidence type="ECO:0000256" key="9">
    <source>
        <dbReference type="PIRSR" id="PIRSR001549-1"/>
    </source>
</evidence>
<evidence type="ECO:0000256" key="8">
    <source>
        <dbReference type="ARBA" id="ARBA00047639"/>
    </source>
</evidence>
<evidence type="ECO:0000256" key="5">
    <source>
        <dbReference type="ARBA" id="ARBA00022840"/>
    </source>
</evidence>
<dbReference type="NCBIfam" id="TIGR00442">
    <property type="entry name" value="hisS"/>
    <property type="match status" value="1"/>
</dbReference>
<protein>
    <recommendedName>
        <fullName evidence="2">histidine--tRNA ligase</fullName>
        <ecNumber evidence="2">6.1.1.21</ecNumber>
    </recommendedName>
</protein>
<dbReference type="PANTHER" id="PTHR11476">
    <property type="entry name" value="HISTIDYL-TRNA SYNTHETASE"/>
    <property type="match status" value="1"/>
</dbReference>
<feature type="domain" description="Aminoacyl-transfer RNA synthetases class-II family profile" evidence="10">
    <location>
        <begin position="1"/>
        <end position="399"/>
    </location>
</feature>
<comment type="caution">
    <text evidence="11">The sequence shown here is derived from an EMBL/GenBank/DDBJ whole genome shotgun (WGS) entry which is preliminary data.</text>
</comment>
<feature type="binding site" evidence="9">
    <location>
        <begin position="299"/>
        <end position="300"/>
    </location>
    <ligand>
        <name>L-histidine</name>
        <dbReference type="ChEBI" id="CHEBI:57595"/>
    </ligand>
</feature>
<name>A0AAV4G6X9_9GAST</name>
<dbReference type="PIRSF" id="PIRSF001549">
    <property type="entry name" value="His-tRNA_synth"/>
    <property type="match status" value="1"/>
</dbReference>
<evidence type="ECO:0000256" key="1">
    <source>
        <dbReference type="ARBA" id="ARBA00008226"/>
    </source>
</evidence>
<evidence type="ECO:0000256" key="7">
    <source>
        <dbReference type="ARBA" id="ARBA00023146"/>
    </source>
</evidence>
<comment type="similarity">
    <text evidence="1">Belongs to the class-II aminoacyl-tRNA synthetase family.</text>
</comment>
<sequence length="459" mass="52217">MSRRLGIPKGTKDLNLEAITQRNYITEIIREQFERFCFEQMETPAFENTGTLFGNYGEEGDNLIFKILNSGNYLSKVPHNVYKEKNSKVLSRYISEKALRYDLTIPLSRFICMNQHLLTFPFKRFQIQPVWRADRPQKGRFREFYQCDADVIGSTSLLQEVEFLQLYDAVFTNLSLPAQLSLNNRKILYGICETFGVEDMFKAFSVSLDKINKIGKDSVLEELKSKGISGEVCTNILEIVLFEGNNREKIDLLKTKLSSSPRGKEGISELEFIFKTVDQINLQTLDICLDISLARGLQYYTGSIFEVMAKGVEIGSIGGGGRYDNLTETFGSYGRLGGVGISFGLDRIHIVLEQLNLFPKTLLENREVLFLNLGEAENIHTLNIINRFRKNNINAFLFPEKTKMKKQLAYANRRGVRFVAIVGEEELKGNHITIKNMLTGVQTTVSEKDAKKLILNTLG</sequence>
<dbReference type="AlphaFoldDB" id="A0AAV4G6X9"/>
<dbReference type="PROSITE" id="PS50862">
    <property type="entry name" value="AA_TRNA_LIGASE_II"/>
    <property type="match status" value="1"/>
</dbReference>
<dbReference type="GO" id="GO:0005524">
    <property type="term" value="F:ATP binding"/>
    <property type="evidence" value="ECO:0007669"/>
    <property type="project" value="UniProtKB-KW"/>
</dbReference>
<feature type="binding site" evidence="9">
    <location>
        <position position="146"/>
    </location>
    <ligand>
        <name>L-histidine</name>
        <dbReference type="ChEBI" id="CHEBI:57595"/>
    </ligand>
</feature>
<dbReference type="InterPro" id="IPR006195">
    <property type="entry name" value="aa-tRNA-synth_II"/>
</dbReference>
<comment type="catalytic activity">
    <reaction evidence="8">
        <text>tRNA(His) + L-histidine + ATP = L-histidyl-tRNA(His) + AMP + diphosphate + H(+)</text>
        <dbReference type="Rhea" id="RHEA:17313"/>
        <dbReference type="Rhea" id="RHEA-COMP:9665"/>
        <dbReference type="Rhea" id="RHEA-COMP:9689"/>
        <dbReference type="ChEBI" id="CHEBI:15378"/>
        <dbReference type="ChEBI" id="CHEBI:30616"/>
        <dbReference type="ChEBI" id="CHEBI:33019"/>
        <dbReference type="ChEBI" id="CHEBI:57595"/>
        <dbReference type="ChEBI" id="CHEBI:78442"/>
        <dbReference type="ChEBI" id="CHEBI:78527"/>
        <dbReference type="ChEBI" id="CHEBI:456215"/>
        <dbReference type="EC" id="6.1.1.21"/>
    </reaction>
</comment>
<keyword evidence="12" id="KW-1185">Reference proteome</keyword>
<evidence type="ECO:0000256" key="6">
    <source>
        <dbReference type="ARBA" id="ARBA00022917"/>
    </source>
</evidence>
<keyword evidence="6" id="KW-0648">Protein biosynthesis</keyword>
<organism evidence="11 12">
    <name type="scientific">Elysia marginata</name>
    <dbReference type="NCBI Taxonomy" id="1093978"/>
    <lineage>
        <taxon>Eukaryota</taxon>
        <taxon>Metazoa</taxon>
        <taxon>Spiralia</taxon>
        <taxon>Lophotrochozoa</taxon>
        <taxon>Mollusca</taxon>
        <taxon>Gastropoda</taxon>
        <taxon>Heterobranchia</taxon>
        <taxon>Euthyneura</taxon>
        <taxon>Panpulmonata</taxon>
        <taxon>Sacoglossa</taxon>
        <taxon>Placobranchoidea</taxon>
        <taxon>Plakobranchidae</taxon>
        <taxon>Elysia</taxon>
    </lineage>
</organism>
<evidence type="ECO:0000256" key="4">
    <source>
        <dbReference type="ARBA" id="ARBA00022741"/>
    </source>
</evidence>
<feature type="binding site" evidence="9">
    <location>
        <position position="150"/>
    </location>
    <ligand>
        <name>L-histidine</name>
        <dbReference type="ChEBI" id="CHEBI:57595"/>
    </ligand>
</feature>
<dbReference type="InterPro" id="IPR015807">
    <property type="entry name" value="His-tRNA-ligase"/>
</dbReference>
<evidence type="ECO:0000256" key="2">
    <source>
        <dbReference type="ARBA" id="ARBA00012815"/>
    </source>
</evidence>
<dbReference type="Pfam" id="PF13393">
    <property type="entry name" value="tRNA-synt_His"/>
    <property type="match status" value="1"/>
</dbReference>
<gene>
    <name evidence="11" type="ORF">ElyMa_002324100</name>
</gene>
<dbReference type="GO" id="GO:0004821">
    <property type="term" value="F:histidine-tRNA ligase activity"/>
    <property type="evidence" value="ECO:0007669"/>
    <property type="project" value="UniProtKB-EC"/>
</dbReference>
<dbReference type="CDD" id="cd00859">
    <property type="entry name" value="HisRS_anticodon"/>
    <property type="match status" value="1"/>
</dbReference>
<dbReference type="InterPro" id="IPR041715">
    <property type="entry name" value="HisRS-like_core"/>
</dbReference>
<evidence type="ECO:0000313" key="11">
    <source>
        <dbReference type="EMBL" id="GFR80755.1"/>
    </source>
</evidence>
<keyword evidence="3 11" id="KW-0436">Ligase</keyword>
<feature type="binding site" evidence="9">
    <location>
        <position position="132"/>
    </location>
    <ligand>
        <name>L-histidine</name>
        <dbReference type="ChEBI" id="CHEBI:57595"/>
    </ligand>
</feature>
<dbReference type="SUPFAM" id="SSF55681">
    <property type="entry name" value="Class II aaRS and biotin synthetases"/>
    <property type="match status" value="1"/>
</dbReference>